<dbReference type="EMBL" id="CP040908">
    <property type="protein sequence ID" value="QLL58200.1"/>
    <property type="molecule type" value="Genomic_DNA"/>
</dbReference>
<dbReference type="InterPro" id="IPR052913">
    <property type="entry name" value="Glycopeptide_resist_protein"/>
</dbReference>
<dbReference type="Gene3D" id="3.40.50.2000">
    <property type="entry name" value="Glycogen Phosphorylase B"/>
    <property type="match status" value="1"/>
</dbReference>
<name>A0A7H9DSZ4_9FLAO</name>
<dbReference type="PANTHER" id="PTHR35788:SF1">
    <property type="entry name" value="EXPORTED PROTEIN"/>
    <property type="match status" value="1"/>
</dbReference>
<accession>A0A7H9DSZ4</accession>
<dbReference type="AlphaFoldDB" id="A0A7H9DSZ4"/>
<dbReference type="Proteomes" id="UP000510643">
    <property type="component" value="Chromosome"/>
</dbReference>
<reference evidence="1 2" key="1">
    <citation type="submission" date="2019-06" db="EMBL/GenBank/DDBJ databases">
        <title>Emergence of pandrug resistant Empedobacter falsenii in China.</title>
        <authorList>
            <person name="Dong N."/>
            <person name="Chen S."/>
            <person name="Zhang R."/>
        </authorList>
    </citation>
    <scope>NUCLEOTIDE SEQUENCE [LARGE SCALE GENOMIC DNA]</scope>
    <source>
        <strain evidence="1 2">1681-1</strain>
    </source>
</reference>
<dbReference type="KEGG" id="efal:FH779_08940"/>
<protein>
    <submittedName>
        <fullName evidence="1">Uncharacterized protein</fullName>
    </submittedName>
</protein>
<dbReference type="Pfam" id="PF04294">
    <property type="entry name" value="VanW"/>
    <property type="match status" value="1"/>
</dbReference>
<gene>
    <name evidence="1" type="ORF">FH779_08940</name>
</gene>
<dbReference type="InterPro" id="IPR007391">
    <property type="entry name" value="Vancomycin_resist_VanW"/>
</dbReference>
<dbReference type="PANTHER" id="PTHR35788">
    <property type="entry name" value="EXPORTED PROTEIN-RELATED"/>
    <property type="match status" value="1"/>
</dbReference>
<dbReference type="SUPFAM" id="SSF53756">
    <property type="entry name" value="UDP-Glycosyltransferase/glycogen phosphorylase"/>
    <property type="match status" value="1"/>
</dbReference>
<keyword evidence="2" id="KW-1185">Reference proteome</keyword>
<sequence>MLIIIGSQNFYNFINQQPKSTILSQPELIEQHSFTKSLIFKLKSSVLIGLRGLKNIQDNPTKFQFDSKLIDQPIIAFSESELWNPNDTKENWILTAGKIQNLRIASQKINGLEIKANETFSFWKHIGNPNYGQGYVVGREIKEGCIVPTIAGGLCQLSNALYDAALNANFEIIERHKHTKIIQGSLAEKDRDATVKWNYIDLRFRSAYDFRIETELTSTHLIVRYKSQNKDLKLSENIDSKLAFNFLNDCYSCGNDSCHQHEDQSHKNQHIKTTTYILDEKWPEYDAYISKNINENDRFIFSMKKNFFVKTNRYNWSFSSHKDSKTTLFSGIYRALKLRFSKNKNPFELSLQLDEKIANSASKLIPIESTHLVISQNLLPFIYKKGMLGGRTFDVLMTRLPIETLHERLDYSHFIYPESKTLKDFRANKNLIDLENNALNIAQRIISPHTDIQKMFQHKIVKLDWNIEQNLNQKTGNKILFPASAVGRKGAYEMQKLAKELNLQLVILGRNLEMNNFWQNIQIEKFSGNYDEIGLIIYPTIIENQPRQPIKAVSYGIPIITTTACGLQDSENVKVVKLNDYNSLKKEVENYLSIGKFSSAPHSDQEPS</sequence>
<organism evidence="1 2">
    <name type="scientific">Empedobacter falsenii</name>
    <dbReference type="NCBI Taxonomy" id="343874"/>
    <lineage>
        <taxon>Bacteria</taxon>
        <taxon>Pseudomonadati</taxon>
        <taxon>Bacteroidota</taxon>
        <taxon>Flavobacteriia</taxon>
        <taxon>Flavobacteriales</taxon>
        <taxon>Weeksellaceae</taxon>
        <taxon>Empedobacter</taxon>
    </lineage>
</organism>
<evidence type="ECO:0000313" key="1">
    <source>
        <dbReference type="EMBL" id="QLL58200.1"/>
    </source>
</evidence>
<evidence type="ECO:0000313" key="2">
    <source>
        <dbReference type="Proteomes" id="UP000510643"/>
    </source>
</evidence>
<proteinExistence type="predicted"/>